<gene>
    <name evidence="1" type="ORF">E5288_WYG019799</name>
</gene>
<proteinExistence type="predicted"/>
<organism evidence="1 2">
    <name type="scientific">Bos mutus</name>
    <name type="common">wild yak</name>
    <dbReference type="NCBI Taxonomy" id="72004"/>
    <lineage>
        <taxon>Eukaryota</taxon>
        <taxon>Metazoa</taxon>
        <taxon>Chordata</taxon>
        <taxon>Craniata</taxon>
        <taxon>Vertebrata</taxon>
        <taxon>Euteleostomi</taxon>
        <taxon>Mammalia</taxon>
        <taxon>Eutheria</taxon>
        <taxon>Laurasiatheria</taxon>
        <taxon>Artiodactyla</taxon>
        <taxon>Ruminantia</taxon>
        <taxon>Pecora</taxon>
        <taxon>Bovidae</taxon>
        <taxon>Bovinae</taxon>
        <taxon>Bos</taxon>
    </lineage>
</organism>
<evidence type="ECO:0000313" key="2">
    <source>
        <dbReference type="Proteomes" id="UP000322234"/>
    </source>
</evidence>
<dbReference type="EMBL" id="VBQZ03000075">
    <property type="protein sequence ID" value="MXQ91823.1"/>
    <property type="molecule type" value="Genomic_DNA"/>
</dbReference>
<name>A0A6B0RX61_9CETA</name>
<comment type="caution">
    <text evidence="1">The sequence shown here is derived from an EMBL/GenBank/DDBJ whole genome shotgun (WGS) entry which is preliminary data.</text>
</comment>
<protein>
    <submittedName>
        <fullName evidence="1">Uncharacterized protein</fullName>
    </submittedName>
</protein>
<dbReference type="Proteomes" id="UP000322234">
    <property type="component" value="Unassembled WGS sequence"/>
</dbReference>
<sequence length="160" mass="17640">MLTVGQQSLEVTAQESVVSIFQMALDPRDLTETAYTFSIIEKLVIDGARKQESRTSAASVLPGERHVPSKPHSAFFGTHCPGDTGLSETRGRQQGQKDLSDVYDIGIAGSISVLENVMTSYVGCLMDQNSALYTANTHFVCLTYVIYFLYYTRPPSNYLI</sequence>
<dbReference type="AlphaFoldDB" id="A0A6B0RX61"/>
<reference evidence="1" key="1">
    <citation type="submission" date="2019-10" db="EMBL/GenBank/DDBJ databases">
        <title>The sequence and de novo assembly of the wild yak genome.</title>
        <authorList>
            <person name="Liu Y."/>
        </authorList>
    </citation>
    <scope>NUCLEOTIDE SEQUENCE [LARGE SCALE GENOMIC DNA]</scope>
    <source>
        <strain evidence="1">WY2019</strain>
    </source>
</reference>
<keyword evidence="2" id="KW-1185">Reference proteome</keyword>
<evidence type="ECO:0000313" key="1">
    <source>
        <dbReference type="EMBL" id="MXQ91823.1"/>
    </source>
</evidence>
<accession>A0A6B0RX61</accession>